<organism evidence="1 2">
    <name type="scientific">Trametes pubescens</name>
    <name type="common">White-rot fungus</name>
    <dbReference type="NCBI Taxonomy" id="154538"/>
    <lineage>
        <taxon>Eukaryota</taxon>
        <taxon>Fungi</taxon>
        <taxon>Dikarya</taxon>
        <taxon>Basidiomycota</taxon>
        <taxon>Agaricomycotina</taxon>
        <taxon>Agaricomycetes</taxon>
        <taxon>Polyporales</taxon>
        <taxon>Polyporaceae</taxon>
        <taxon>Trametes</taxon>
    </lineage>
</organism>
<dbReference type="AlphaFoldDB" id="A0A1M2VF29"/>
<proteinExistence type="predicted"/>
<gene>
    <name evidence="1" type="ORF">TRAPUB_2967</name>
</gene>
<dbReference type="EMBL" id="MNAD01001350">
    <property type="protein sequence ID" value="OJT06184.1"/>
    <property type="molecule type" value="Genomic_DNA"/>
</dbReference>
<protein>
    <submittedName>
        <fullName evidence="1">Uncharacterized protein</fullName>
    </submittedName>
</protein>
<dbReference type="Proteomes" id="UP000184267">
    <property type="component" value="Unassembled WGS sequence"/>
</dbReference>
<sequence length="199" mass="22032">MPPGDPQVVPRGGRFIGSSAGAFLDQLAADIYLQNIWTSQGRVRRVGVACVGWGLSVGMIQEADSHQAGRPGPWQTNNHLRHLLRVDDPGQQAVGVPDQPAVLPNATPPGEGFFVVNNNIVRGPKLPWHHRLTLRVQLRNGTPIQLHYHKHAPRKDHKPDPPKILPKALGKHYIFDEVIFSTQIQNCRRAKPEDPPQGN</sequence>
<evidence type="ECO:0000313" key="2">
    <source>
        <dbReference type="Proteomes" id="UP000184267"/>
    </source>
</evidence>
<accession>A0A1M2VF29</accession>
<dbReference type="OrthoDB" id="2739947at2759"/>
<comment type="caution">
    <text evidence="1">The sequence shown here is derived from an EMBL/GenBank/DDBJ whole genome shotgun (WGS) entry which is preliminary data.</text>
</comment>
<name>A0A1M2VF29_TRAPU</name>
<keyword evidence="2" id="KW-1185">Reference proteome</keyword>
<dbReference type="OMA" id="NIWTSQG"/>
<evidence type="ECO:0000313" key="1">
    <source>
        <dbReference type="EMBL" id="OJT06184.1"/>
    </source>
</evidence>
<reference evidence="1 2" key="1">
    <citation type="submission" date="2016-10" db="EMBL/GenBank/DDBJ databases">
        <title>Genome sequence of the basidiomycete white-rot fungus Trametes pubescens.</title>
        <authorList>
            <person name="Makela M.R."/>
            <person name="Granchi Z."/>
            <person name="Peng M."/>
            <person name="De Vries R.P."/>
            <person name="Grigoriev I."/>
            <person name="Riley R."/>
            <person name="Hilden K."/>
        </authorList>
    </citation>
    <scope>NUCLEOTIDE SEQUENCE [LARGE SCALE GENOMIC DNA]</scope>
    <source>
        <strain evidence="1 2">FBCC735</strain>
    </source>
</reference>